<evidence type="ECO:0000256" key="2">
    <source>
        <dbReference type="ARBA" id="ARBA00004721"/>
    </source>
</evidence>
<dbReference type="FunFam" id="1.50.10.130:FF:000001">
    <property type="entry name" value="Isoprene synthase, chloroplastic"/>
    <property type="match status" value="1"/>
</dbReference>
<dbReference type="AlphaFoldDB" id="A0A6G9KSQ1"/>
<keyword evidence="3" id="KW-0479">Metal-binding</keyword>
<evidence type="ECO:0000259" key="7">
    <source>
        <dbReference type="Pfam" id="PF03936"/>
    </source>
</evidence>
<dbReference type="InterPro" id="IPR044814">
    <property type="entry name" value="Terpene_cyclase_plant_C1"/>
</dbReference>
<dbReference type="InterPro" id="IPR036965">
    <property type="entry name" value="Terpene_synth_N_sf"/>
</dbReference>
<evidence type="ECO:0000256" key="4">
    <source>
        <dbReference type="ARBA" id="ARBA00022842"/>
    </source>
</evidence>
<keyword evidence="4" id="KW-0460">Magnesium</keyword>
<dbReference type="InterPro" id="IPR050148">
    <property type="entry name" value="Terpene_synthase-like"/>
</dbReference>
<evidence type="ECO:0000259" key="6">
    <source>
        <dbReference type="Pfam" id="PF01397"/>
    </source>
</evidence>
<evidence type="ECO:0000256" key="5">
    <source>
        <dbReference type="ARBA" id="ARBA00023239"/>
    </source>
</evidence>
<comment type="pathway">
    <text evidence="2">Secondary metabolite biosynthesis; terpenoid biosynthesis.</text>
</comment>
<dbReference type="GO" id="GO:0000287">
    <property type="term" value="F:magnesium ion binding"/>
    <property type="evidence" value="ECO:0007669"/>
    <property type="project" value="InterPro"/>
</dbReference>
<name>A0A6G9KSQ1_9LAMI</name>
<dbReference type="PANTHER" id="PTHR31225:SF253">
    <property type="entry name" value="SESQUITERPENE SYNTHASE 31"/>
    <property type="match status" value="1"/>
</dbReference>
<protein>
    <submittedName>
        <fullName evidence="8">Putative terpene synthase 3</fullName>
    </submittedName>
</protein>
<sequence>MAAFISVLQYGPKEILQLPLKSHGHWNKYQHKQHKFRGLCHRVPMAAATTGDCSKNILRDMKGGHRQSLWTDIPLSFDAQGQERHAEAVQPLKEEVRRTITATHSKPKDKMMLIDTLERLGIGHYFEQEIEEQIEQIFKFHAGDGLIESDLFTTALYFRLFRQHGYDIPSSVFDKFKDKDNKFSKNLINDIEGLLSLYEASYLQYHGEDILDEAMAFTKHHLTQAKPELASCLREKVSWALDQPIHRVTEFLEARYYISIYEKEGSKNEQLLKLAKLNFNILQSSYKKELADLLKWWNEFNLNSKLPYLRDRLVGCYFWAVGITFEPQHSSSRLAVAKSIAIMMVINDTYDSYASLEELFLFTETLKRWNVKEIEKLPEYLKVVYSFLLRAYEDQDREVSKQGRPYAVSYATEAMKQLAVGYLTKAKWYKGQEMPRFEDHIANGVIVGGCDAILSACYMGMESASEEAFDWLKTVPKIVAASNNLVRFMNDIGSYEREQRTGQFPTSVDCYMLENGASKQETLNKFLEFAEDAWKTVNKEWVANACAPKPLMKAALNYSRCVHVTYGGGLDGFTNSEKGLGPYIAALFVDPIDI</sequence>
<dbReference type="PANTHER" id="PTHR31225">
    <property type="entry name" value="OS04G0344100 PROTEIN-RELATED"/>
    <property type="match status" value="1"/>
</dbReference>
<dbReference type="GO" id="GO:0010333">
    <property type="term" value="F:terpene synthase activity"/>
    <property type="evidence" value="ECO:0007669"/>
    <property type="project" value="InterPro"/>
</dbReference>
<proteinExistence type="evidence at transcript level"/>
<dbReference type="GO" id="GO:0016102">
    <property type="term" value="P:diterpenoid biosynthetic process"/>
    <property type="evidence" value="ECO:0007669"/>
    <property type="project" value="InterPro"/>
</dbReference>
<evidence type="ECO:0000256" key="1">
    <source>
        <dbReference type="ARBA" id="ARBA00001946"/>
    </source>
</evidence>
<dbReference type="InterPro" id="IPR008930">
    <property type="entry name" value="Terpenoid_cyclase/PrenylTrfase"/>
</dbReference>
<dbReference type="InterPro" id="IPR005630">
    <property type="entry name" value="Terpene_synthase_metal-bd"/>
</dbReference>
<dbReference type="Gene3D" id="1.10.600.10">
    <property type="entry name" value="Farnesyl Diphosphate Synthase"/>
    <property type="match status" value="1"/>
</dbReference>
<reference evidence="8" key="1">
    <citation type="journal article" date="2020" name="BMC Plant Biol.">
        <title>Nerylneryl diphosphate is the precursor of serrulatane, viscidane and cembrane-type diterpenoids in Eremophila species.</title>
        <authorList>
            <person name="Gericke O."/>
            <person name="Hansen N.L."/>
            <person name="Pedersen G.B."/>
            <person name="Kjaerulff L."/>
            <person name="Luo D."/>
            <person name="Staerk D."/>
            <person name="Moller B.L."/>
            <person name="Pateraki I."/>
            <person name="Heskes A.M."/>
        </authorList>
    </citation>
    <scope>NUCLEOTIDE SEQUENCE</scope>
</reference>
<dbReference type="Pfam" id="PF03936">
    <property type="entry name" value="Terpene_synth_C"/>
    <property type="match status" value="1"/>
</dbReference>
<dbReference type="SUPFAM" id="SSF48239">
    <property type="entry name" value="Terpenoid cyclases/Protein prenyltransferases"/>
    <property type="match status" value="1"/>
</dbReference>
<accession>A0A6G9KSQ1</accession>
<evidence type="ECO:0000313" key="8">
    <source>
        <dbReference type="EMBL" id="QIQ55989.1"/>
    </source>
</evidence>
<dbReference type="EMBL" id="MN958354">
    <property type="protein sequence ID" value="QIQ55989.1"/>
    <property type="molecule type" value="mRNA"/>
</dbReference>
<dbReference type="InterPro" id="IPR034741">
    <property type="entry name" value="Terpene_cyclase-like_1_C"/>
</dbReference>
<feature type="domain" description="Terpene synthase metal-binding" evidence="7">
    <location>
        <begin position="299"/>
        <end position="536"/>
    </location>
</feature>
<dbReference type="Pfam" id="PF01397">
    <property type="entry name" value="Terpene_synth"/>
    <property type="match status" value="1"/>
</dbReference>
<comment type="cofactor">
    <cofactor evidence="1">
        <name>Mg(2+)</name>
        <dbReference type="ChEBI" id="CHEBI:18420"/>
    </cofactor>
</comment>
<organism evidence="8">
    <name type="scientific">Eremophila denticulata subsp. trisulcata</name>
    <dbReference type="NCBI Taxonomy" id="2652520"/>
    <lineage>
        <taxon>Eukaryota</taxon>
        <taxon>Viridiplantae</taxon>
        <taxon>Streptophyta</taxon>
        <taxon>Embryophyta</taxon>
        <taxon>Tracheophyta</taxon>
        <taxon>Spermatophyta</taxon>
        <taxon>Magnoliopsida</taxon>
        <taxon>eudicotyledons</taxon>
        <taxon>Gunneridae</taxon>
        <taxon>Pentapetalae</taxon>
        <taxon>asterids</taxon>
        <taxon>lamiids</taxon>
        <taxon>Lamiales</taxon>
        <taxon>Scrophulariaceae</taxon>
        <taxon>Myoporeae</taxon>
        <taxon>Eremophila</taxon>
        <taxon>Eremophila denticulata</taxon>
    </lineage>
</organism>
<dbReference type="SUPFAM" id="SSF48576">
    <property type="entry name" value="Terpenoid synthases"/>
    <property type="match status" value="1"/>
</dbReference>
<keyword evidence="5" id="KW-0456">Lyase</keyword>
<dbReference type="FunFam" id="1.10.600.10:FF:000007">
    <property type="entry name" value="Isoprene synthase, chloroplastic"/>
    <property type="match status" value="1"/>
</dbReference>
<evidence type="ECO:0000256" key="3">
    <source>
        <dbReference type="ARBA" id="ARBA00022723"/>
    </source>
</evidence>
<feature type="domain" description="Terpene synthase N-terminal" evidence="6">
    <location>
        <begin position="82"/>
        <end position="241"/>
    </location>
</feature>
<dbReference type="Gene3D" id="1.50.10.130">
    <property type="entry name" value="Terpene synthase, N-terminal domain"/>
    <property type="match status" value="1"/>
</dbReference>
<dbReference type="CDD" id="cd00684">
    <property type="entry name" value="Terpene_cyclase_plant_C1"/>
    <property type="match status" value="1"/>
</dbReference>
<dbReference type="InterPro" id="IPR008949">
    <property type="entry name" value="Isoprenoid_synthase_dom_sf"/>
</dbReference>
<dbReference type="InterPro" id="IPR001906">
    <property type="entry name" value="Terpene_synth_N"/>
</dbReference>
<dbReference type="SFLD" id="SFLDS00005">
    <property type="entry name" value="Isoprenoid_Synthase_Type_I"/>
    <property type="match status" value="1"/>
</dbReference>
<dbReference type="SFLD" id="SFLDG01019">
    <property type="entry name" value="Terpene_Cyclase_Like_1_C_Termi"/>
    <property type="match status" value="1"/>
</dbReference>